<gene>
    <name evidence="4" type="ORF">DFH07DRAFT_429536</name>
</gene>
<proteinExistence type="inferred from homology"/>
<evidence type="ECO:0000256" key="1">
    <source>
        <dbReference type="ARBA" id="ARBA00006471"/>
    </source>
</evidence>
<dbReference type="InterPro" id="IPR035987">
    <property type="entry name" value="Ribosomal_uS8_sf"/>
</dbReference>
<comment type="similarity">
    <text evidence="1">Belongs to the universal ribosomal protein uS8 family.</text>
</comment>
<protein>
    <submittedName>
        <fullName evidence="4">Ribosomal protein S8</fullName>
    </submittedName>
</protein>
<dbReference type="GO" id="GO:0006412">
    <property type="term" value="P:translation"/>
    <property type="evidence" value="ECO:0007669"/>
    <property type="project" value="InterPro"/>
</dbReference>
<dbReference type="SUPFAM" id="SSF56047">
    <property type="entry name" value="Ribosomal protein S8"/>
    <property type="match status" value="1"/>
</dbReference>
<organism evidence="4 5">
    <name type="scientific">Mycena maculata</name>
    <dbReference type="NCBI Taxonomy" id="230809"/>
    <lineage>
        <taxon>Eukaryota</taxon>
        <taxon>Fungi</taxon>
        <taxon>Dikarya</taxon>
        <taxon>Basidiomycota</taxon>
        <taxon>Agaricomycotina</taxon>
        <taxon>Agaricomycetes</taxon>
        <taxon>Agaricomycetidae</taxon>
        <taxon>Agaricales</taxon>
        <taxon>Marasmiineae</taxon>
        <taxon>Mycenaceae</taxon>
        <taxon>Mycena</taxon>
    </lineage>
</organism>
<evidence type="ECO:0000313" key="4">
    <source>
        <dbReference type="EMBL" id="KAJ7760699.1"/>
    </source>
</evidence>
<evidence type="ECO:0000256" key="2">
    <source>
        <dbReference type="ARBA" id="ARBA00022980"/>
    </source>
</evidence>
<dbReference type="AlphaFoldDB" id="A0AAD7NH12"/>
<dbReference type="Pfam" id="PF00410">
    <property type="entry name" value="Ribosomal_S8"/>
    <property type="match status" value="1"/>
</dbReference>
<dbReference type="Proteomes" id="UP001215280">
    <property type="component" value="Unassembled WGS sequence"/>
</dbReference>
<keyword evidence="5" id="KW-1185">Reference proteome</keyword>
<reference evidence="4" key="1">
    <citation type="submission" date="2023-03" db="EMBL/GenBank/DDBJ databases">
        <title>Massive genome expansion in bonnet fungi (Mycena s.s.) driven by repeated elements and novel gene families across ecological guilds.</title>
        <authorList>
            <consortium name="Lawrence Berkeley National Laboratory"/>
            <person name="Harder C.B."/>
            <person name="Miyauchi S."/>
            <person name="Viragh M."/>
            <person name="Kuo A."/>
            <person name="Thoen E."/>
            <person name="Andreopoulos B."/>
            <person name="Lu D."/>
            <person name="Skrede I."/>
            <person name="Drula E."/>
            <person name="Henrissat B."/>
            <person name="Morin E."/>
            <person name="Kohler A."/>
            <person name="Barry K."/>
            <person name="LaButti K."/>
            <person name="Morin E."/>
            <person name="Salamov A."/>
            <person name="Lipzen A."/>
            <person name="Mereny Z."/>
            <person name="Hegedus B."/>
            <person name="Baldrian P."/>
            <person name="Stursova M."/>
            <person name="Weitz H."/>
            <person name="Taylor A."/>
            <person name="Grigoriev I.V."/>
            <person name="Nagy L.G."/>
            <person name="Martin F."/>
            <person name="Kauserud H."/>
        </authorList>
    </citation>
    <scope>NUCLEOTIDE SEQUENCE</scope>
    <source>
        <strain evidence="4">CBHHK188m</strain>
    </source>
</reference>
<dbReference type="Gene3D" id="3.30.1490.10">
    <property type="match status" value="1"/>
</dbReference>
<sequence length="175" mass="18908">MGIANVVNACVHIQNASRARLSLTSIPNLKYNLLFSLALHRSGLVSSVTCAGPHPPSPEDLLTFEAEPVTTAEVASRRIWLGLKYVNNEPVMWNVKGVSKPRQPITLQLPGLNRVASGLGSGYVGGLKMGECMFVATSLGVLEIREALERKVGGLVLARVSPTHRIEEVTWAEQI</sequence>
<accession>A0AAD7NH12</accession>
<evidence type="ECO:0000313" key="5">
    <source>
        <dbReference type="Proteomes" id="UP001215280"/>
    </source>
</evidence>
<keyword evidence="3" id="KW-0687">Ribonucleoprotein</keyword>
<dbReference type="EMBL" id="JARJLG010000048">
    <property type="protein sequence ID" value="KAJ7760699.1"/>
    <property type="molecule type" value="Genomic_DNA"/>
</dbReference>
<keyword evidence="2 4" id="KW-0689">Ribosomal protein</keyword>
<dbReference type="GO" id="GO:0003735">
    <property type="term" value="F:structural constituent of ribosome"/>
    <property type="evidence" value="ECO:0007669"/>
    <property type="project" value="InterPro"/>
</dbReference>
<dbReference type="GO" id="GO:0005840">
    <property type="term" value="C:ribosome"/>
    <property type="evidence" value="ECO:0007669"/>
    <property type="project" value="UniProtKB-KW"/>
</dbReference>
<evidence type="ECO:0000256" key="3">
    <source>
        <dbReference type="ARBA" id="ARBA00023274"/>
    </source>
</evidence>
<dbReference type="GO" id="GO:1990904">
    <property type="term" value="C:ribonucleoprotein complex"/>
    <property type="evidence" value="ECO:0007669"/>
    <property type="project" value="UniProtKB-KW"/>
</dbReference>
<comment type="caution">
    <text evidence="4">The sequence shown here is derived from an EMBL/GenBank/DDBJ whole genome shotgun (WGS) entry which is preliminary data.</text>
</comment>
<name>A0AAD7NH12_9AGAR</name>
<dbReference type="InterPro" id="IPR000630">
    <property type="entry name" value="Ribosomal_uS8"/>
</dbReference>